<keyword evidence="6" id="KW-1185">Reference proteome</keyword>
<dbReference type="PANTHER" id="PTHR42855:SF2">
    <property type="entry name" value="DRUG RESISTANCE ABC TRANSPORTER,ATP-BINDING PROTEIN"/>
    <property type="match status" value="1"/>
</dbReference>
<dbReference type="SMART" id="SM00382">
    <property type="entry name" value="AAA"/>
    <property type="match status" value="2"/>
</dbReference>
<evidence type="ECO:0000313" key="6">
    <source>
        <dbReference type="Proteomes" id="UP000711995"/>
    </source>
</evidence>
<dbReference type="InterPro" id="IPR003593">
    <property type="entry name" value="AAA+_ATPase"/>
</dbReference>
<dbReference type="GO" id="GO:0005524">
    <property type="term" value="F:ATP binding"/>
    <property type="evidence" value="ECO:0007669"/>
    <property type="project" value="UniProtKB-KW"/>
</dbReference>
<dbReference type="SUPFAM" id="SSF52540">
    <property type="entry name" value="P-loop containing nucleoside triphosphate hydrolases"/>
    <property type="match status" value="2"/>
</dbReference>
<reference evidence="5 6" key="1">
    <citation type="submission" date="2020-03" db="EMBL/GenBank/DDBJ databases">
        <title>Spirochaetal bacteria isolated from arthropods constitute a novel genus Entomospira genus novum within the order Spirochaetales.</title>
        <authorList>
            <person name="Grana-Miraglia L."/>
            <person name="Sikutova S."/>
            <person name="Fingerle V."/>
            <person name="Sing A."/>
            <person name="Castillo-Ramirez S."/>
            <person name="Margos G."/>
            <person name="Rudolf I."/>
        </authorList>
    </citation>
    <scope>NUCLEOTIDE SEQUENCE [LARGE SCALE GENOMIC DNA]</scope>
    <source>
        <strain evidence="5 6">BR193</strain>
    </source>
</reference>
<dbReference type="PROSITE" id="PS00211">
    <property type="entry name" value="ABC_TRANSPORTER_1"/>
    <property type="match status" value="2"/>
</dbReference>
<comment type="caution">
    <text evidence="5">The sequence shown here is derived from an EMBL/GenBank/DDBJ whole genome shotgun (WGS) entry which is preliminary data.</text>
</comment>
<dbReference type="Gene3D" id="1.10.287.380">
    <property type="entry name" value="Valyl-tRNA synthetase, C-terminal domain"/>
    <property type="match status" value="1"/>
</dbReference>
<dbReference type="InterPro" id="IPR027417">
    <property type="entry name" value="P-loop_NTPase"/>
</dbReference>
<protein>
    <submittedName>
        <fullName evidence="5">ABC-F family ATP-binding cassette domain-containing protein</fullName>
    </submittedName>
</protein>
<dbReference type="InterPro" id="IPR051309">
    <property type="entry name" value="ABCF_ATPase"/>
</dbReference>
<keyword evidence="2 5" id="KW-0067">ATP-binding</keyword>
<evidence type="ECO:0000256" key="3">
    <source>
        <dbReference type="SAM" id="MobiDB-lite"/>
    </source>
</evidence>
<dbReference type="InterPro" id="IPR003439">
    <property type="entry name" value="ABC_transporter-like_ATP-bd"/>
</dbReference>
<evidence type="ECO:0000313" key="5">
    <source>
        <dbReference type="EMBL" id="NIZ40344.1"/>
    </source>
</evidence>
<dbReference type="NCBIfam" id="NF000355">
    <property type="entry name" value="ribo_prot_ABC_F"/>
    <property type="match status" value="1"/>
</dbReference>
<dbReference type="Pfam" id="PF00005">
    <property type="entry name" value="ABC_tran"/>
    <property type="match status" value="2"/>
</dbReference>
<sequence length="640" mass="73136">MAFLQVSNLSLAFGARVILDNVALTLGPMTKAALVGVNGAGKSTLMKVIAGKLPSDDGEIVLSKDARLSYMAQSSKVDAERTLFEQVETAYQYWFDIENRSKSLMASGDEAHLQEASDLQDQLMHSSFYQREALIDTTLRGLGFSPNDFTKQVKHFSSGWQMRIALAQVLLEESDILLLDEPSNFLDTETSLWLIGWLKRYTGGLLIVSHDRYFLDQVTEETLELFNGQLKRYVGSYSQYEKKHQEEITQLFKLREQLEDRLAQIEDFARRFRASPSKASLVQSRLREAEKIREQLPSLPESTKQMRIRLPKPPHSGERVLYMEDLSKSYGSRVIFRELTLLVDREERIAISGVNGAGKSTLLRILSGRERADAGYLKSGSGVEIGYFSEETHEPFIGKTVLEEMEAQAPLHLQPEIRNILGAFLFTGDSVYKAIAVLSGGEKARLLLARLFLRSFNLLILDEPTNHLDLQSKELLLQALKEYKGTILFVSHDRYFNEQLATSVLHMQANPLFYPGDYFYYLEQWAKGSQGKLLRSPEGQESERTQKKVEKKVVPTTQQERLQNKAEQARIRKLKREEERLLAEIHESEAELERLHNLLGEEHIYRNVSAMKETQSAYTDVEKKIEQLYDAWQGIHEELL</sequence>
<dbReference type="CDD" id="cd03221">
    <property type="entry name" value="ABCF_EF-3"/>
    <property type="match status" value="2"/>
</dbReference>
<organism evidence="5 6">
    <name type="scientific">Entomospira entomophila</name>
    <dbReference type="NCBI Taxonomy" id="2719988"/>
    <lineage>
        <taxon>Bacteria</taxon>
        <taxon>Pseudomonadati</taxon>
        <taxon>Spirochaetota</taxon>
        <taxon>Spirochaetia</taxon>
        <taxon>Spirochaetales</taxon>
        <taxon>Spirochaetaceae</taxon>
        <taxon>Entomospira</taxon>
    </lineage>
</organism>
<evidence type="ECO:0000259" key="4">
    <source>
        <dbReference type="PROSITE" id="PS50893"/>
    </source>
</evidence>
<dbReference type="InterPro" id="IPR037118">
    <property type="entry name" value="Val-tRNA_synth_C_sf"/>
</dbReference>
<dbReference type="InterPro" id="IPR032781">
    <property type="entry name" value="ABC_tran_Xtn"/>
</dbReference>
<feature type="domain" description="ABC transporter" evidence="4">
    <location>
        <begin position="4"/>
        <end position="252"/>
    </location>
</feature>
<evidence type="ECO:0000256" key="1">
    <source>
        <dbReference type="ARBA" id="ARBA00022741"/>
    </source>
</evidence>
<feature type="compositionally biased region" description="Basic and acidic residues" evidence="3">
    <location>
        <begin position="541"/>
        <end position="553"/>
    </location>
</feature>
<dbReference type="PROSITE" id="PS50893">
    <property type="entry name" value="ABC_TRANSPORTER_2"/>
    <property type="match status" value="2"/>
</dbReference>
<dbReference type="EMBL" id="JAATLJ010000001">
    <property type="protein sequence ID" value="NIZ40344.1"/>
    <property type="molecule type" value="Genomic_DNA"/>
</dbReference>
<accession>A0A968GCC7</accession>
<dbReference type="InterPro" id="IPR017871">
    <property type="entry name" value="ABC_transporter-like_CS"/>
</dbReference>
<keyword evidence="1" id="KW-0547">Nucleotide-binding</keyword>
<gene>
    <name evidence="5" type="ORF">HCT14_02300</name>
</gene>
<dbReference type="Proteomes" id="UP000711995">
    <property type="component" value="Unassembled WGS sequence"/>
</dbReference>
<dbReference type="FunFam" id="3.40.50.300:FF:000011">
    <property type="entry name" value="Putative ABC transporter ATP-binding component"/>
    <property type="match status" value="1"/>
</dbReference>
<dbReference type="AlphaFoldDB" id="A0A968GCC7"/>
<dbReference type="Pfam" id="PF12848">
    <property type="entry name" value="ABC_tran_Xtn"/>
    <property type="match status" value="1"/>
</dbReference>
<feature type="domain" description="ABC transporter" evidence="4">
    <location>
        <begin position="321"/>
        <end position="534"/>
    </location>
</feature>
<feature type="region of interest" description="Disordered" evidence="3">
    <location>
        <begin position="533"/>
        <end position="562"/>
    </location>
</feature>
<dbReference type="PANTHER" id="PTHR42855">
    <property type="entry name" value="ABC TRANSPORTER ATP-BINDING SUBUNIT"/>
    <property type="match status" value="1"/>
</dbReference>
<dbReference type="Gene3D" id="3.40.50.300">
    <property type="entry name" value="P-loop containing nucleotide triphosphate hydrolases"/>
    <property type="match status" value="2"/>
</dbReference>
<name>A0A968GCC7_9SPIO</name>
<dbReference type="RefSeq" id="WP_167699946.1">
    <property type="nucleotide sequence ID" value="NZ_CP118174.1"/>
</dbReference>
<dbReference type="GO" id="GO:0016887">
    <property type="term" value="F:ATP hydrolysis activity"/>
    <property type="evidence" value="ECO:0007669"/>
    <property type="project" value="InterPro"/>
</dbReference>
<evidence type="ECO:0000256" key="2">
    <source>
        <dbReference type="ARBA" id="ARBA00022840"/>
    </source>
</evidence>
<proteinExistence type="predicted"/>